<comment type="subcellular location">
    <subcellularLocation>
        <location evidence="1">Vacuole membrane</location>
        <topology evidence="1">Peripheral membrane protein</topology>
    </subcellularLocation>
</comment>
<evidence type="ECO:0000256" key="3">
    <source>
        <dbReference type="ARBA" id="ARBA00018529"/>
    </source>
</evidence>
<feature type="domain" description="DEP" evidence="6">
    <location>
        <begin position="880"/>
        <end position="955"/>
    </location>
</feature>
<dbReference type="InterPro" id="IPR027244">
    <property type="entry name" value="IML1"/>
</dbReference>
<evidence type="ECO:0000259" key="6">
    <source>
        <dbReference type="PROSITE" id="PS50186"/>
    </source>
</evidence>
<proteinExistence type="inferred from homology"/>
<dbReference type="Pfam" id="PF00610">
    <property type="entry name" value="DEP"/>
    <property type="match status" value="1"/>
</dbReference>
<dbReference type="InterPro" id="IPR000591">
    <property type="entry name" value="DEP_dom"/>
</dbReference>
<protein>
    <recommendedName>
        <fullName evidence="3">Vacuolar membrane-associated protein IML1</fullName>
    </recommendedName>
    <alternativeName>
        <fullName evidence="4">Vacuolar membrane-associated protein iml1</fullName>
    </alternativeName>
</protein>
<dbReference type="EMBL" id="MU005995">
    <property type="protein sequence ID" value="KAF2859283.1"/>
    <property type="molecule type" value="Genomic_DNA"/>
</dbReference>
<organism evidence="7 8">
    <name type="scientific">Piedraia hortae CBS 480.64</name>
    <dbReference type="NCBI Taxonomy" id="1314780"/>
    <lineage>
        <taxon>Eukaryota</taxon>
        <taxon>Fungi</taxon>
        <taxon>Dikarya</taxon>
        <taxon>Ascomycota</taxon>
        <taxon>Pezizomycotina</taxon>
        <taxon>Dothideomycetes</taxon>
        <taxon>Dothideomycetidae</taxon>
        <taxon>Capnodiales</taxon>
        <taxon>Piedraiaceae</taxon>
        <taxon>Piedraia</taxon>
    </lineage>
</organism>
<evidence type="ECO:0000256" key="2">
    <source>
        <dbReference type="ARBA" id="ARBA00005643"/>
    </source>
</evidence>
<dbReference type="InterPro" id="IPR036388">
    <property type="entry name" value="WH-like_DNA-bd_sf"/>
</dbReference>
<feature type="compositionally biased region" description="Polar residues" evidence="5">
    <location>
        <begin position="487"/>
        <end position="496"/>
    </location>
</feature>
<dbReference type="PANTHER" id="PTHR13179">
    <property type="entry name" value="DEP DOMAIN CONTAINING PROTEIN 5"/>
    <property type="match status" value="1"/>
</dbReference>
<evidence type="ECO:0000313" key="7">
    <source>
        <dbReference type="EMBL" id="KAF2859283.1"/>
    </source>
</evidence>
<reference evidence="7" key="1">
    <citation type="journal article" date="2020" name="Stud. Mycol.">
        <title>101 Dothideomycetes genomes: a test case for predicting lifestyles and emergence of pathogens.</title>
        <authorList>
            <person name="Haridas S."/>
            <person name="Albert R."/>
            <person name="Binder M."/>
            <person name="Bloem J."/>
            <person name="Labutti K."/>
            <person name="Salamov A."/>
            <person name="Andreopoulos B."/>
            <person name="Baker S."/>
            <person name="Barry K."/>
            <person name="Bills G."/>
            <person name="Bluhm B."/>
            <person name="Cannon C."/>
            <person name="Castanera R."/>
            <person name="Culley D."/>
            <person name="Daum C."/>
            <person name="Ezra D."/>
            <person name="Gonzalez J."/>
            <person name="Henrissat B."/>
            <person name="Kuo A."/>
            <person name="Liang C."/>
            <person name="Lipzen A."/>
            <person name="Lutzoni F."/>
            <person name="Magnuson J."/>
            <person name="Mondo S."/>
            <person name="Nolan M."/>
            <person name="Ohm R."/>
            <person name="Pangilinan J."/>
            <person name="Park H.-J."/>
            <person name="Ramirez L."/>
            <person name="Alfaro M."/>
            <person name="Sun H."/>
            <person name="Tritt A."/>
            <person name="Yoshinaga Y."/>
            <person name="Zwiers L.-H."/>
            <person name="Turgeon B."/>
            <person name="Goodwin S."/>
            <person name="Spatafora J."/>
            <person name="Crous P."/>
            <person name="Grigoriev I."/>
        </authorList>
    </citation>
    <scope>NUCLEOTIDE SEQUENCE</scope>
    <source>
        <strain evidence="7">CBS 480.64</strain>
    </source>
</reference>
<dbReference type="SMART" id="SM00049">
    <property type="entry name" value="DEP"/>
    <property type="match status" value="1"/>
</dbReference>
<dbReference type="GO" id="GO:1990130">
    <property type="term" value="C:GATOR1 complex"/>
    <property type="evidence" value="ECO:0007669"/>
    <property type="project" value="TreeGrafter"/>
</dbReference>
<evidence type="ECO:0000256" key="4">
    <source>
        <dbReference type="ARBA" id="ARBA00021881"/>
    </source>
</evidence>
<dbReference type="Proteomes" id="UP000799421">
    <property type="component" value="Unassembled WGS sequence"/>
</dbReference>
<sequence>MTVRGCTVVLHDDSVSQEKVLCGVDVLPLGGLAYLEAPGANRLCIKSRQSGRNANEISLHVSLALRFGYQNQITASLKVLNDPREATATHIELFFTDKNLSRSDMWRISQHLDQAVCYQGQKISLMGSVMAEIVAIYTAGRKVSSAYTTEMHTKPIFRSGNARFTLLVQVSKEMLEYWSHGDLMYEVLLTGFLPELFRRWQELNVSHQVSLVLFGRICAPADPSVADFYHVIAPDMVRISPTELIRVLKKAIHDMKLPRDVTLAAKGNMLEAIHMASIGYAHDKIDPHLSCTGSSIIAVTAGTGVFETTHDMLQNTTRLLMGSSIGVDIVSLAANPLHPAPLFSYQRKNQLEYALPHWVNISYWQDGGAHWVLPGCDDGVIDVALPPLGVGEYTAESMNAFDEGVFGSPPVQKLPVVKKAPSRSFASRKISLGPKGLVPGKGTASVSVSIENVEHERDSFPSPQILPSDVKGAAMQIRHSLTKKRSQQSIASQSTAPVDIPKPVDTRPSGNGSLLEDSLFNLADEQESSLTTLKASLDPFSDAVKAAEAEGAWETCPWLTLLNPCNPKVGNIRVAAQYRQWQNVFPETVHSSDFKWASMCSPAALPLTTDYRPTQRELERYPHKLVRRLLIPKECSMDVIVEGLVLTRLTMGFQIARNRLSVASVGESRSGERILLSLGNLHHELQCLSDTEVQIVEYAIHESGSTQKDSYRAAIKTIYSDRARIFNIPLTASKTQLDWPALDDCIVSENPSSTTPAGSSKMRLVLLPVESQSASLGRGLTDDERHIEGIQKLTQLWQRSRFFTADGQKYLASLASASSVDPNPLSIEYQTRDPSAVVNAWEPIPYGNGVAMAPLFAEAEMFHSSNFDVHRLVKQMQEAPPHGVELRDRRWLTRLHLKCFRGDEMVNWLLRVFKDVASRDDAVEIGNELMKRGIFSHVRRKHDFRDGNYFYQIASAHRTVETLAQVPSPSPSSSHEVDKAILLSEALLYNVSPKPPPEAIVLHCDRIHNPHNCYRIQLEWVSTPAFLIREAVTRWSGAAESYGLRLVQVPLFEVCSLPKLYPFDQPVCIPLAIAVGKSPKHGEEDTTNESQRDRQKCLLRHLDFVLDTEPASAFSAEVRYSFGKLETAMVQFVHRTGLVLAQMDLERVYLAPNRLHSTTDKEVVREIISRVREFCMDEGSLRTFWEDLSQEGEN</sequence>
<evidence type="ECO:0000256" key="5">
    <source>
        <dbReference type="SAM" id="MobiDB-lite"/>
    </source>
</evidence>
<accession>A0A6A7BVW3</accession>
<dbReference type="OrthoDB" id="39497at2759"/>
<gene>
    <name evidence="7" type="ORF">K470DRAFT_219428</name>
</gene>
<dbReference type="SUPFAM" id="SSF46785">
    <property type="entry name" value="Winged helix' DNA-binding domain"/>
    <property type="match status" value="1"/>
</dbReference>
<dbReference type="GO" id="GO:0005774">
    <property type="term" value="C:vacuolar membrane"/>
    <property type="evidence" value="ECO:0007669"/>
    <property type="project" value="UniProtKB-SubCell"/>
</dbReference>
<dbReference type="GO" id="GO:1904262">
    <property type="term" value="P:negative regulation of TORC1 signaling"/>
    <property type="evidence" value="ECO:0007669"/>
    <property type="project" value="TreeGrafter"/>
</dbReference>
<dbReference type="InterPro" id="IPR048255">
    <property type="entry name" value="IML1_N"/>
</dbReference>
<name>A0A6A7BVW3_9PEZI</name>
<dbReference type="GO" id="GO:0005096">
    <property type="term" value="F:GTPase activator activity"/>
    <property type="evidence" value="ECO:0007669"/>
    <property type="project" value="InterPro"/>
</dbReference>
<dbReference type="GO" id="GO:0010508">
    <property type="term" value="P:positive regulation of autophagy"/>
    <property type="evidence" value="ECO:0007669"/>
    <property type="project" value="TreeGrafter"/>
</dbReference>
<dbReference type="AlphaFoldDB" id="A0A6A7BVW3"/>
<dbReference type="Gene3D" id="1.10.10.10">
    <property type="entry name" value="Winged helix-like DNA-binding domain superfamily/Winged helix DNA-binding domain"/>
    <property type="match status" value="1"/>
</dbReference>
<comment type="similarity">
    <text evidence="2">Belongs to the IML1 family.</text>
</comment>
<dbReference type="CDD" id="cd04449">
    <property type="entry name" value="DEP_DEPDC5-like"/>
    <property type="match status" value="1"/>
</dbReference>
<dbReference type="GO" id="GO:0035556">
    <property type="term" value="P:intracellular signal transduction"/>
    <property type="evidence" value="ECO:0007669"/>
    <property type="project" value="InterPro"/>
</dbReference>
<dbReference type="InterPro" id="IPR036390">
    <property type="entry name" value="WH_DNA-bd_sf"/>
</dbReference>
<feature type="region of interest" description="Disordered" evidence="5">
    <location>
        <begin position="481"/>
        <end position="513"/>
    </location>
</feature>
<dbReference type="PROSITE" id="PS50186">
    <property type="entry name" value="DEP"/>
    <property type="match status" value="1"/>
</dbReference>
<evidence type="ECO:0000313" key="8">
    <source>
        <dbReference type="Proteomes" id="UP000799421"/>
    </source>
</evidence>
<keyword evidence="8" id="KW-1185">Reference proteome</keyword>
<evidence type="ECO:0000256" key="1">
    <source>
        <dbReference type="ARBA" id="ARBA00004148"/>
    </source>
</evidence>
<dbReference type="Pfam" id="PF12257">
    <property type="entry name" value="IML1"/>
    <property type="match status" value="1"/>
</dbReference>
<dbReference type="PANTHER" id="PTHR13179:SF8">
    <property type="entry name" value="GATOR COMPLEX PROTEIN DEPDC5"/>
    <property type="match status" value="1"/>
</dbReference>